<protein>
    <recommendedName>
        <fullName evidence="3">SnoaL-like domain-containing protein</fullName>
    </recommendedName>
</protein>
<dbReference type="AlphaFoldDB" id="A0A9Q9MEW9"/>
<gene>
    <name evidence="1" type="ORF">Daura_10715</name>
</gene>
<evidence type="ECO:0000313" key="2">
    <source>
        <dbReference type="Proteomes" id="UP001058003"/>
    </source>
</evidence>
<accession>A0A9Q9MEW9</accession>
<dbReference type="OrthoDB" id="3294584at2"/>
<evidence type="ECO:0008006" key="3">
    <source>
        <dbReference type="Google" id="ProtNLM"/>
    </source>
</evidence>
<dbReference type="EMBL" id="CP073767">
    <property type="protein sequence ID" value="UWZ56603.1"/>
    <property type="molecule type" value="Genomic_DNA"/>
</dbReference>
<proteinExistence type="predicted"/>
<name>A0A9Q9MEW9_9ACTN</name>
<dbReference type="SUPFAM" id="SSF54427">
    <property type="entry name" value="NTF2-like"/>
    <property type="match status" value="1"/>
</dbReference>
<keyword evidence="2" id="KW-1185">Reference proteome</keyword>
<dbReference type="KEGG" id="daur:Daura_10715"/>
<dbReference type="Gene3D" id="3.10.450.50">
    <property type="match status" value="1"/>
</dbReference>
<dbReference type="RefSeq" id="WP_052387770.1">
    <property type="nucleotide sequence ID" value="NZ_CP073767.1"/>
</dbReference>
<dbReference type="InterPro" id="IPR032710">
    <property type="entry name" value="NTF2-like_dom_sf"/>
</dbReference>
<sequence>MDATAVEDVAARWVAAWTTGRTSALFSLLAAGARVESNLDPDGDFIEKLTGYAAGLTSVSVFSRTVIDQRVALVYDCAVDAEQFRLAEFLVVTESGLIAEVRRVYDLYAIERLMPDLLLET</sequence>
<dbReference type="Proteomes" id="UP001058003">
    <property type="component" value="Chromosome"/>
</dbReference>
<reference evidence="1" key="1">
    <citation type="submission" date="2021-04" db="EMBL/GenBank/DDBJ databases">
        <title>Dactylosporangium aurantiacum NRRL B-8018 full assembly.</title>
        <authorList>
            <person name="Hartkoorn R.C."/>
            <person name="Beaudoing E."/>
            <person name="Hot D."/>
        </authorList>
    </citation>
    <scope>NUCLEOTIDE SEQUENCE</scope>
    <source>
        <strain evidence="1">NRRL B-8018</strain>
    </source>
</reference>
<organism evidence="1 2">
    <name type="scientific">Dactylosporangium aurantiacum</name>
    <dbReference type="NCBI Taxonomy" id="35754"/>
    <lineage>
        <taxon>Bacteria</taxon>
        <taxon>Bacillati</taxon>
        <taxon>Actinomycetota</taxon>
        <taxon>Actinomycetes</taxon>
        <taxon>Micromonosporales</taxon>
        <taxon>Micromonosporaceae</taxon>
        <taxon>Dactylosporangium</taxon>
    </lineage>
</organism>
<evidence type="ECO:0000313" key="1">
    <source>
        <dbReference type="EMBL" id="UWZ56603.1"/>
    </source>
</evidence>